<gene>
    <name evidence="2" type="ORF">llap_11293</name>
</gene>
<proteinExistence type="predicted"/>
<dbReference type="Proteomes" id="UP000233556">
    <property type="component" value="Unassembled WGS sequence"/>
</dbReference>
<protein>
    <submittedName>
        <fullName evidence="2">Uncharacterized protein</fullName>
    </submittedName>
</protein>
<keyword evidence="3" id="KW-1185">Reference proteome</keyword>
<dbReference type="AlphaFoldDB" id="A0A2I0TXH7"/>
<name>A0A2I0TXH7_LIMLA</name>
<reference evidence="3" key="2">
    <citation type="submission" date="2017-12" db="EMBL/GenBank/DDBJ databases">
        <title>Genome sequence of the Bar-tailed Godwit (Limosa lapponica baueri).</title>
        <authorList>
            <person name="Lima N.C.B."/>
            <person name="Parody-Merino A.M."/>
            <person name="Battley P.F."/>
            <person name="Fidler A.E."/>
            <person name="Prosdocimi F."/>
        </authorList>
    </citation>
    <scope>NUCLEOTIDE SEQUENCE [LARGE SCALE GENOMIC DNA]</scope>
</reference>
<evidence type="ECO:0000313" key="2">
    <source>
        <dbReference type="EMBL" id="PKU38403.1"/>
    </source>
</evidence>
<organism evidence="2 3">
    <name type="scientific">Limosa lapponica baueri</name>
    <dbReference type="NCBI Taxonomy" id="1758121"/>
    <lineage>
        <taxon>Eukaryota</taxon>
        <taxon>Metazoa</taxon>
        <taxon>Chordata</taxon>
        <taxon>Craniata</taxon>
        <taxon>Vertebrata</taxon>
        <taxon>Euteleostomi</taxon>
        <taxon>Archelosauria</taxon>
        <taxon>Archosauria</taxon>
        <taxon>Dinosauria</taxon>
        <taxon>Saurischia</taxon>
        <taxon>Theropoda</taxon>
        <taxon>Coelurosauria</taxon>
        <taxon>Aves</taxon>
        <taxon>Neognathae</taxon>
        <taxon>Neoaves</taxon>
        <taxon>Charadriiformes</taxon>
        <taxon>Scolopacidae</taxon>
        <taxon>Limosa</taxon>
    </lineage>
</organism>
<evidence type="ECO:0000313" key="3">
    <source>
        <dbReference type="Proteomes" id="UP000233556"/>
    </source>
</evidence>
<reference evidence="3" key="1">
    <citation type="submission" date="2017-11" db="EMBL/GenBank/DDBJ databases">
        <authorList>
            <person name="Lima N.C."/>
            <person name="Parody-Merino A.M."/>
            <person name="Battley P.F."/>
            <person name="Fidler A.E."/>
            <person name="Prosdocimi F."/>
        </authorList>
    </citation>
    <scope>NUCLEOTIDE SEQUENCE [LARGE SCALE GENOMIC DNA]</scope>
</reference>
<feature type="region of interest" description="Disordered" evidence="1">
    <location>
        <begin position="83"/>
        <end position="113"/>
    </location>
</feature>
<evidence type="ECO:0000256" key="1">
    <source>
        <dbReference type="SAM" id="MobiDB-lite"/>
    </source>
</evidence>
<accession>A0A2I0TXH7</accession>
<sequence>MGKARPGITPWMRLVMPSGSQIGRKQDLKRRLNVEGDCRCEMWHENRHYFKDLLASGLAENVKARLGERVGKVQRLQTCTQTYARHPLDESNSEYTDSSTEKTGEKKKLPHGKSKGQNIFYSIAHADDLNNRGKTKALLQQKAGECAYPEYLAARGLKAYLGPGPPVLGWEERGSPGLKCALTKDATGEFVMNVTVPDLKTLRKNSAFWKTEAIISLY</sequence>
<dbReference type="EMBL" id="KZ506752">
    <property type="protein sequence ID" value="PKU38403.1"/>
    <property type="molecule type" value="Genomic_DNA"/>
</dbReference>